<evidence type="ECO:0000313" key="2">
    <source>
        <dbReference type="EMBL" id="CAD7698736.1"/>
    </source>
</evidence>
<sequence>METAPLWPNGAIANAPECDARPQERFSSPAASPSGDTLSAPEQRDGVIFHHGSRCWRAVFHDDEMVQDVSLGLRKSHRAATALYHCARYLRSWPENSSPQPASNILLEMPANEIESVVECLVNAKCLYPDDARERLNQLLLQKAEHYRPLCMGLCSDSLAAANAGLSHPRANGIAHPCQNGLTRCEPAHSLSSGKGGAVAINGMACAADAVGQNGHQLPVPDGSETESDAKTMSGSPETNNSAGCEGVRGVRLVTNGKMAGQYLVYVEHEEGTVVAVGYHSSVLKAAQLHDIVSIAQKGTAAQLNYPKHRYHLEEFIETLQKLPKLFSKSAFWCALKNGIDAGLRLKAARNGSSETSPEPQQPQPTGSRQRPSFHTLNRSFMGPRPPIFPGMIAQWPFPPRAMSNPVPRMWGVGSQFGVDAVPQRRDLVDEDPVTGSEAGCCQIGDPPSDPSDGSKTAADRHCNVAKQQSQDMEVPASRKSDEQEGDADACGIGNKGAAGLGSVPAEKNTQPGHQTNSEIKADAPVRYVAAPTRRPKSHVGELQALEECSSKIGGGNETGMLMEGHLTEEKGDLQASQVKNESGIVRNGYADGYGIGDVENKSQGDKHVVTLEPFACHLASVGAPPKHQAASVLNGQAPPVVEDGRSEAQRDEGLAGRPPTPAADGLAEHHKMKWNTDSVATSQGVEGRKEVSGVEQDLSEVTASDCQGAAVGNAASVTAREHSGCTALKDGVAKFDEANSCGSLHVVSATATCQAIGSTAPEQSPENIEPNHGSRHLGVTEAEGGERRSFVHRDGSPVEVGKFKLPEDASRAHDCAVLGLLGLGAQMDFPAGSYTQEQIKQALASMGKERSKDRGLAALHTTHGEGAACGAEELTVSELGREEELVEEFNVGTTRTGRMVRLPKRFREGTLEKDEVPDIDVRQQLPPPMSLPLPPPPPQPSKPKTKKIKRVVETAPKDHASFRGEDLLMHYGSQGKGGNTR</sequence>
<gene>
    <name evidence="2" type="ORF">OSTQU699_LOCUS4095</name>
</gene>
<dbReference type="Proteomes" id="UP000708148">
    <property type="component" value="Unassembled WGS sequence"/>
</dbReference>
<name>A0A8S1IXH7_9CHLO</name>
<evidence type="ECO:0000313" key="3">
    <source>
        <dbReference type="Proteomes" id="UP000708148"/>
    </source>
</evidence>
<organism evidence="2 3">
    <name type="scientific">Ostreobium quekettii</name>
    <dbReference type="NCBI Taxonomy" id="121088"/>
    <lineage>
        <taxon>Eukaryota</taxon>
        <taxon>Viridiplantae</taxon>
        <taxon>Chlorophyta</taxon>
        <taxon>core chlorophytes</taxon>
        <taxon>Ulvophyceae</taxon>
        <taxon>TCBD clade</taxon>
        <taxon>Bryopsidales</taxon>
        <taxon>Ostreobineae</taxon>
        <taxon>Ostreobiaceae</taxon>
        <taxon>Ostreobium</taxon>
    </lineage>
</organism>
<feature type="region of interest" description="Disordered" evidence="1">
    <location>
        <begin position="218"/>
        <end position="244"/>
    </location>
</feature>
<feature type="region of interest" description="Disordered" evidence="1">
    <location>
        <begin position="350"/>
        <end position="382"/>
    </location>
</feature>
<feature type="compositionally biased region" description="Low complexity" evidence="1">
    <location>
        <begin position="352"/>
        <end position="368"/>
    </location>
</feature>
<proteinExistence type="predicted"/>
<feature type="region of interest" description="Disordered" evidence="1">
    <location>
        <begin position="431"/>
        <end position="524"/>
    </location>
</feature>
<feature type="compositionally biased region" description="Basic and acidic residues" evidence="1">
    <location>
        <begin position="643"/>
        <end position="655"/>
    </location>
</feature>
<feature type="region of interest" description="Disordered" evidence="1">
    <location>
        <begin position="918"/>
        <end position="982"/>
    </location>
</feature>
<feature type="region of interest" description="Disordered" evidence="1">
    <location>
        <begin position="1"/>
        <end position="42"/>
    </location>
</feature>
<feature type="compositionally biased region" description="Polar residues" evidence="1">
    <location>
        <begin position="231"/>
        <end position="243"/>
    </location>
</feature>
<feature type="region of interest" description="Disordered" evidence="1">
    <location>
        <begin position="638"/>
        <end position="666"/>
    </location>
</feature>
<feature type="compositionally biased region" description="Polar residues" evidence="1">
    <location>
        <begin position="25"/>
        <end position="37"/>
    </location>
</feature>
<protein>
    <submittedName>
        <fullName evidence="2">Uncharacterized protein</fullName>
    </submittedName>
</protein>
<feature type="compositionally biased region" description="Basic and acidic residues" evidence="1">
    <location>
        <begin position="951"/>
        <end position="969"/>
    </location>
</feature>
<feature type="compositionally biased region" description="Polar residues" evidence="1">
    <location>
        <begin position="508"/>
        <end position="519"/>
    </location>
</feature>
<feature type="compositionally biased region" description="Polar residues" evidence="1">
    <location>
        <begin position="369"/>
        <end position="379"/>
    </location>
</feature>
<keyword evidence="3" id="KW-1185">Reference proteome</keyword>
<reference evidence="2" key="1">
    <citation type="submission" date="2020-12" db="EMBL/GenBank/DDBJ databases">
        <authorList>
            <person name="Iha C."/>
        </authorList>
    </citation>
    <scope>NUCLEOTIDE SEQUENCE</scope>
</reference>
<accession>A0A8S1IXH7</accession>
<dbReference type="EMBL" id="CAJHUC010000878">
    <property type="protein sequence ID" value="CAD7698736.1"/>
    <property type="molecule type" value="Genomic_DNA"/>
</dbReference>
<comment type="caution">
    <text evidence="2">The sequence shown here is derived from an EMBL/GenBank/DDBJ whole genome shotgun (WGS) entry which is preliminary data.</text>
</comment>
<feature type="compositionally biased region" description="Pro residues" evidence="1">
    <location>
        <begin position="926"/>
        <end position="942"/>
    </location>
</feature>
<evidence type="ECO:0000256" key="1">
    <source>
        <dbReference type="SAM" id="MobiDB-lite"/>
    </source>
</evidence>
<dbReference type="AlphaFoldDB" id="A0A8S1IXH7"/>